<dbReference type="EMBL" id="JABXWT010000029">
    <property type="protein sequence ID" value="NVO58519.1"/>
    <property type="molecule type" value="Genomic_DNA"/>
</dbReference>
<sequence length="79" mass="8720">MTAISPDVDAAPIYGDFPFEIVRGEIVLEDATFDRFLDELPVRQVHAARGNLRRLKGLAMGVDLGNQFLHIPIGTLELS</sequence>
<protein>
    <submittedName>
        <fullName evidence="1">Uncharacterized protein</fullName>
    </submittedName>
</protein>
<proteinExistence type="predicted"/>
<gene>
    <name evidence="1" type="ORF">HW561_22310</name>
</gene>
<evidence type="ECO:0000313" key="1">
    <source>
        <dbReference type="EMBL" id="NVO58519.1"/>
    </source>
</evidence>
<dbReference type="Proteomes" id="UP000630805">
    <property type="component" value="Unassembled WGS sequence"/>
</dbReference>
<dbReference type="RefSeq" id="WP_176867561.1">
    <property type="nucleotide sequence ID" value="NZ_JABXWT010000029.1"/>
</dbReference>
<organism evidence="1 2">
    <name type="scientific">Ruegeria haliotis</name>
    <dbReference type="NCBI Taxonomy" id="2747601"/>
    <lineage>
        <taxon>Bacteria</taxon>
        <taxon>Pseudomonadati</taxon>
        <taxon>Pseudomonadota</taxon>
        <taxon>Alphaproteobacteria</taxon>
        <taxon>Rhodobacterales</taxon>
        <taxon>Roseobacteraceae</taxon>
        <taxon>Ruegeria</taxon>
    </lineage>
</organism>
<name>A0ABX2PZT1_9RHOB</name>
<comment type="caution">
    <text evidence="1">The sequence shown here is derived from an EMBL/GenBank/DDBJ whole genome shotgun (WGS) entry which is preliminary data.</text>
</comment>
<evidence type="ECO:0000313" key="2">
    <source>
        <dbReference type="Proteomes" id="UP000630805"/>
    </source>
</evidence>
<keyword evidence="2" id="KW-1185">Reference proteome</keyword>
<reference evidence="1 2" key="1">
    <citation type="submission" date="2020-06" db="EMBL/GenBank/DDBJ databases">
        <authorList>
            <person name="Cao W.R."/>
        </authorList>
    </citation>
    <scope>NUCLEOTIDE SEQUENCE [LARGE SCALE GENOMIC DNA]</scope>
    <source>
        <strain evidence="1 2">B1Z28</strain>
    </source>
</reference>
<accession>A0ABX2PZT1</accession>